<reference evidence="1 2" key="1">
    <citation type="journal article" date="2015" name="Nature">
        <title>rRNA introns, odd ribosomes, and small enigmatic genomes across a large radiation of phyla.</title>
        <authorList>
            <person name="Brown C.T."/>
            <person name="Hug L.A."/>
            <person name="Thomas B.C."/>
            <person name="Sharon I."/>
            <person name="Castelle C.J."/>
            <person name="Singh A."/>
            <person name="Wilkins M.J."/>
            <person name="Williams K.H."/>
            <person name="Banfield J.F."/>
        </authorList>
    </citation>
    <scope>NUCLEOTIDE SEQUENCE [LARGE SCALE GENOMIC DNA]</scope>
</reference>
<evidence type="ECO:0000313" key="2">
    <source>
        <dbReference type="Proteomes" id="UP000034797"/>
    </source>
</evidence>
<sequence>MQNFSILTLEEIKDVLEASFKVQQVQSNNIQARINLALGEKPKEPLPEIVALTESWLTIISDMVAKRLIADDRSVNLLSAEDMIALLPQMIDAMEERLGTLEPDERKMIDQLVKTLFKDLMDMVSASYPATFQDPYDYYSHFLKAVSQVASEHDIEPSDVPNSIETADEVTRRLLTKEQYVGQGKFVKDKILNMETILNSMLQPILDLMANQEDLDQQERDEVAISMKKEIMPQLEEHLVVALRVFDDYLNEETARIYQ</sequence>
<accession>A0A0G1KRT2</accession>
<dbReference type="EMBL" id="LCJW01000013">
    <property type="protein sequence ID" value="KKT86278.1"/>
    <property type="molecule type" value="Genomic_DNA"/>
</dbReference>
<evidence type="ECO:0000313" key="1">
    <source>
        <dbReference type="EMBL" id="KKT86278.1"/>
    </source>
</evidence>
<dbReference type="AlphaFoldDB" id="A0A0G1KRT2"/>
<proteinExistence type="predicted"/>
<comment type="caution">
    <text evidence="1">The sequence shown here is derived from an EMBL/GenBank/DDBJ whole genome shotgun (WGS) entry which is preliminary data.</text>
</comment>
<gene>
    <name evidence="1" type="ORF">UW84_C0013G0002</name>
</gene>
<protein>
    <submittedName>
        <fullName evidence="1">Uncharacterized protein</fullName>
    </submittedName>
</protein>
<name>A0A0G1KRT2_9BACT</name>
<organism evidence="1 2">
    <name type="scientific">Candidatus Collierbacteria bacterium GW2011_GWA2_44_99</name>
    <dbReference type="NCBI Taxonomy" id="1618380"/>
    <lineage>
        <taxon>Bacteria</taxon>
        <taxon>Candidatus Collieribacteriota</taxon>
    </lineage>
</organism>
<dbReference type="Proteomes" id="UP000034797">
    <property type="component" value="Unassembled WGS sequence"/>
</dbReference>